<dbReference type="EMBL" id="DRTD01000021">
    <property type="protein sequence ID" value="HHE54191.1"/>
    <property type="molecule type" value="Genomic_DNA"/>
</dbReference>
<accession>A0A7V5LI98</accession>
<proteinExistence type="predicted"/>
<keyword evidence="1" id="KW-0472">Membrane</keyword>
<keyword evidence="1" id="KW-0812">Transmembrane</keyword>
<dbReference type="Proteomes" id="UP000886111">
    <property type="component" value="Unassembled WGS sequence"/>
</dbReference>
<evidence type="ECO:0000313" key="2">
    <source>
        <dbReference type="EMBL" id="HHE54191.1"/>
    </source>
</evidence>
<sequence length="71" mass="8447">MTIPYIYDEKHKVEYGSDRSATSGGVMYIDWITWSIWLIGLLILITWIYVPIKEFKNLYQAHKQKKEQPTP</sequence>
<reference evidence="2" key="1">
    <citation type="journal article" date="2020" name="mSystems">
        <title>Genome- and Community-Level Interaction Insights into Carbon Utilization and Element Cycling Functions of Hydrothermarchaeota in Hydrothermal Sediment.</title>
        <authorList>
            <person name="Zhou Z."/>
            <person name="Liu Y."/>
            <person name="Xu W."/>
            <person name="Pan J."/>
            <person name="Luo Z.H."/>
            <person name="Li M."/>
        </authorList>
    </citation>
    <scope>NUCLEOTIDE SEQUENCE [LARGE SCALE GENOMIC DNA]</scope>
    <source>
        <strain evidence="2">HyVt-76</strain>
    </source>
</reference>
<name>A0A7V5LI98_CALAY</name>
<feature type="transmembrane region" description="Helical" evidence="1">
    <location>
        <begin position="31"/>
        <end position="50"/>
    </location>
</feature>
<comment type="caution">
    <text evidence="2">The sequence shown here is derived from an EMBL/GenBank/DDBJ whole genome shotgun (WGS) entry which is preliminary data.</text>
</comment>
<protein>
    <submittedName>
        <fullName evidence="2">Uncharacterized protein</fullName>
    </submittedName>
</protein>
<dbReference type="AlphaFoldDB" id="A0A7V5LI98"/>
<keyword evidence="1" id="KW-1133">Transmembrane helix</keyword>
<organism evidence="2">
    <name type="scientific">Caldithrix abyssi</name>
    <dbReference type="NCBI Taxonomy" id="187145"/>
    <lineage>
        <taxon>Bacteria</taxon>
        <taxon>Pseudomonadati</taxon>
        <taxon>Calditrichota</taxon>
        <taxon>Calditrichia</taxon>
        <taxon>Calditrichales</taxon>
        <taxon>Calditrichaceae</taxon>
        <taxon>Caldithrix</taxon>
    </lineage>
</organism>
<gene>
    <name evidence="2" type="ORF">ENL21_00285</name>
</gene>
<evidence type="ECO:0000256" key="1">
    <source>
        <dbReference type="SAM" id="Phobius"/>
    </source>
</evidence>